<reference evidence="1 2" key="1">
    <citation type="submission" date="2018-06" db="EMBL/GenBank/DDBJ databases">
        <title>Lujinxingia sediminis gen. nov. sp. nov., a new facultative anaerobic member of the class Deltaproteobacteria, and proposal of Lujinxingaceae fam. nov.</title>
        <authorList>
            <person name="Guo L.-Y."/>
            <person name="Li C.-M."/>
            <person name="Wang S."/>
            <person name="Du Z.-J."/>
        </authorList>
    </citation>
    <scope>NUCLEOTIDE SEQUENCE [LARGE SCALE GENOMIC DNA]</scope>
    <source>
        <strain evidence="1 2">FA350</strain>
    </source>
</reference>
<organism evidence="1 2">
    <name type="scientific">Bradymonas sediminis</name>
    <dbReference type="NCBI Taxonomy" id="1548548"/>
    <lineage>
        <taxon>Bacteria</taxon>
        <taxon>Deltaproteobacteria</taxon>
        <taxon>Bradymonadales</taxon>
        <taxon>Bradymonadaceae</taxon>
        <taxon>Bradymonas</taxon>
    </lineage>
</organism>
<accession>A0A2Z4FQG8</accession>
<keyword evidence="2" id="KW-1185">Reference proteome</keyword>
<dbReference type="KEGG" id="bsed:DN745_17545"/>
<evidence type="ECO:0000313" key="2">
    <source>
        <dbReference type="Proteomes" id="UP000249799"/>
    </source>
</evidence>
<evidence type="ECO:0000313" key="1">
    <source>
        <dbReference type="EMBL" id="AWV91035.1"/>
    </source>
</evidence>
<protein>
    <submittedName>
        <fullName evidence="1">Uncharacterized protein</fullName>
    </submittedName>
</protein>
<dbReference type="RefSeq" id="WP_111336925.1">
    <property type="nucleotide sequence ID" value="NZ_CP030032.1"/>
</dbReference>
<sequence>MQTVESMLGPLSVTHPTIAQTDRLLNNPRLGSERHQTITLARRALLGRFPGLSPDGRERAPNIYTLAPERWEQGSAHKEPLVRYLKGDI</sequence>
<name>A0A2Z4FQG8_9DELT</name>
<proteinExistence type="predicted"/>
<dbReference type="Proteomes" id="UP000249799">
    <property type="component" value="Chromosome"/>
</dbReference>
<dbReference type="EMBL" id="CP030032">
    <property type="protein sequence ID" value="AWV91035.1"/>
    <property type="molecule type" value="Genomic_DNA"/>
</dbReference>
<gene>
    <name evidence="1" type="ORF">DN745_17545</name>
</gene>
<dbReference type="AlphaFoldDB" id="A0A2Z4FQG8"/>